<evidence type="ECO:0000313" key="4">
    <source>
        <dbReference type="EMBL" id="MBU3875874.1"/>
    </source>
</evidence>
<dbReference type="EMBL" id="JABACJ020000006">
    <property type="protein sequence ID" value="MBU3875874.1"/>
    <property type="molecule type" value="Genomic_DNA"/>
</dbReference>
<keyword evidence="2" id="KW-0028">Amino-acid biosynthesis</keyword>
<protein>
    <recommendedName>
        <fullName evidence="2">Histidinol-phosphatase</fullName>
        <shortName evidence="2">HolPase</shortName>
        <ecNumber evidence="2">3.1.3.15</ecNumber>
    </recommendedName>
</protein>
<dbReference type="EC" id="3.1.3.15" evidence="2"/>
<comment type="similarity">
    <text evidence="2">Belongs to the PHP hydrolase family. HisK subfamily.</text>
</comment>
<dbReference type="NCBIfam" id="TIGR01856">
    <property type="entry name" value="hisJ_fam"/>
    <property type="match status" value="1"/>
</dbReference>
<dbReference type="Pfam" id="PF02811">
    <property type="entry name" value="PHP"/>
    <property type="match status" value="1"/>
</dbReference>
<comment type="pathway">
    <text evidence="2">Amino-acid biosynthesis; L-histidine biosynthesis; L-histidine from 5-phospho-alpha-D-ribose 1-diphosphate: step 8/9.</text>
</comment>
<dbReference type="InterPro" id="IPR004013">
    <property type="entry name" value="PHP_dom"/>
</dbReference>
<evidence type="ECO:0000256" key="1">
    <source>
        <dbReference type="ARBA" id="ARBA00022801"/>
    </source>
</evidence>
<comment type="catalytic activity">
    <reaction evidence="2">
        <text>L-histidinol phosphate + H2O = L-histidinol + phosphate</text>
        <dbReference type="Rhea" id="RHEA:14465"/>
        <dbReference type="ChEBI" id="CHEBI:15377"/>
        <dbReference type="ChEBI" id="CHEBI:43474"/>
        <dbReference type="ChEBI" id="CHEBI:57699"/>
        <dbReference type="ChEBI" id="CHEBI:57980"/>
        <dbReference type="EC" id="3.1.3.15"/>
    </reaction>
</comment>
<keyword evidence="5" id="KW-1185">Reference proteome</keyword>
<dbReference type="InterPro" id="IPR010140">
    <property type="entry name" value="Histidinol_P_phosphatase_HisJ"/>
</dbReference>
<accession>A0ABS6D2R3</accession>
<dbReference type="InterPro" id="IPR003141">
    <property type="entry name" value="Pol/His_phosphatase_N"/>
</dbReference>
<evidence type="ECO:0000259" key="3">
    <source>
        <dbReference type="SMART" id="SM00481"/>
    </source>
</evidence>
<dbReference type="RefSeq" id="WP_216240901.1">
    <property type="nucleotide sequence ID" value="NZ_JABACJ020000006.1"/>
</dbReference>
<dbReference type="PANTHER" id="PTHR21039:SF0">
    <property type="entry name" value="HISTIDINOL-PHOSPHATASE"/>
    <property type="match status" value="1"/>
</dbReference>
<evidence type="ECO:0000313" key="5">
    <source>
        <dbReference type="Proteomes" id="UP000723714"/>
    </source>
</evidence>
<dbReference type="PANTHER" id="PTHR21039">
    <property type="entry name" value="HISTIDINOL PHOSPHATASE-RELATED"/>
    <property type="match status" value="1"/>
</dbReference>
<organism evidence="4 5">
    <name type="scientific">Faecalicatena faecalis</name>
    <dbReference type="NCBI Taxonomy" id="2726362"/>
    <lineage>
        <taxon>Bacteria</taxon>
        <taxon>Bacillati</taxon>
        <taxon>Bacillota</taxon>
        <taxon>Clostridia</taxon>
        <taxon>Lachnospirales</taxon>
        <taxon>Lachnospiraceae</taxon>
        <taxon>Faecalicatena</taxon>
    </lineage>
</organism>
<keyword evidence="1 2" id="KW-0378">Hydrolase</keyword>
<evidence type="ECO:0000256" key="2">
    <source>
        <dbReference type="RuleBase" id="RU366003"/>
    </source>
</evidence>
<keyword evidence="2" id="KW-0368">Histidine biosynthesis</keyword>
<feature type="domain" description="Polymerase/histidinol phosphatase N-terminal" evidence="3">
    <location>
        <begin position="3"/>
        <end position="97"/>
    </location>
</feature>
<reference evidence="4 5" key="1">
    <citation type="submission" date="2021-06" db="EMBL/GenBank/DDBJ databases">
        <title>Faecalicatena sp. nov. isolated from porcine feces.</title>
        <authorList>
            <person name="Oh B.S."/>
            <person name="Lee J.H."/>
        </authorList>
    </citation>
    <scope>NUCLEOTIDE SEQUENCE [LARGE SCALE GENOMIC DNA]</scope>
    <source>
        <strain evidence="4 5">AGMB00832</strain>
    </source>
</reference>
<dbReference type="Proteomes" id="UP000723714">
    <property type="component" value="Unassembled WGS sequence"/>
</dbReference>
<name>A0ABS6D2R3_9FIRM</name>
<proteinExistence type="inferred from homology"/>
<comment type="caution">
    <text evidence="4">The sequence shown here is derived from an EMBL/GenBank/DDBJ whole genome shotgun (WGS) entry which is preliminary data.</text>
</comment>
<gene>
    <name evidence="4" type="ORF">HGO97_008615</name>
</gene>
<dbReference type="SMART" id="SM00481">
    <property type="entry name" value="POLIIIAc"/>
    <property type="match status" value="1"/>
</dbReference>
<sequence>MFADYHVHTEFSDDSVYPMEDVVKDAIKMGLEEICVTDHVDYGIKIDWDCGKEIRYRNGEPYANVDYPRYMEEIKRMNQLYGDRILVKPGLEFGVQRHTISQFEVLFQRYPFDFIILSVHQVDDQELWTQDFQRGKTQQEYNERYYEEMLEVVKHFKNYSVLGHMDLITRYDEAGIYPFERVRPIVEEILKTVIADGKGIEVNTSSHRYGLADTTPSVEILKLYRELGGRVITIGSDSHKAAHLGAYIGETMKLLRELGFRQYCTFEKMKPIFHDLQEPL</sequence>